<evidence type="ECO:0000313" key="4">
    <source>
        <dbReference type="EMBL" id="NAS26075.1"/>
    </source>
</evidence>
<dbReference type="PANTHER" id="PTHR42736">
    <property type="entry name" value="PROTEIN-GLUTAMINE GAMMA-GLUTAMYLTRANSFERASE"/>
    <property type="match status" value="1"/>
</dbReference>
<dbReference type="SUPFAM" id="SSF54001">
    <property type="entry name" value="Cysteine proteinases"/>
    <property type="match status" value="1"/>
</dbReference>
<dbReference type="AlphaFoldDB" id="A0A7C9NIG2"/>
<dbReference type="RefSeq" id="WP_161483113.1">
    <property type="nucleotide sequence ID" value="NZ_WXEW01000010.1"/>
</dbReference>
<keyword evidence="2" id="KW-0812">Transmembrane</keyword>
<gene>
    <name evidence="4" type="ORF">GT755_30940</name>
</gene>
<keyword evidence="2" id="KW-0472">Membrane</keyword>
<keyword evidence="2" id="KW-1133">Transmembrane helix</keyword>
<dbReference type="Pfam" id="PF01841">
    <property type="entry name" value="Transglut_core"/>
    <property type="match status" value="1"/>
</dbReference>
<feature type="region of interest" description="Disordered" evidence="1">
    <location>
        <begin position="478"/>
        <end position="514"/>
    </location>
</feature>
<feature type="transmembrane region" description="Helical" evidence="2">
    <location>
        <begin position="103"/>
        <end position="122"/>
    </location>
</feature>
<keyword evidence="5" id="KW-1185">Reference proteome</keyword>
<feature type="transmembrane region" description="Helical" evidence="2">
    <location>
        <begin position="57"/>
        <end position="83"/>
    </location>
</feature>
<evidence type="ECO:0000256" key="1">
    <source>
        <dbReference type="SAM" id="MobiDB-lite"/>
    </source>
</evidence>
<comment type="caution">
    <text evidence="4">The sequence shown here is derived from an EMBL/GenBank/DDBJ whole genome shotgun (WGS) entry which is preliminary data.</text>
</comment>
<feature type="transmembrane region" description="Helical" evidence="2">
    <location>
        <begin position="520"/>
        <end position="543"/>
    </location>
</feature>
<dbReference type="InterPro" id="IPR038765">
    <property type="entry name" value="Papain-like_cys_pep_sf"/>
</dbReference>
<evidence type="ECO:0000256" key="2">
    <source>
        <dbReference type="SAM" id="Phobius"/>
    </source>
</evidence>
<feature type="domain" description="Transglutaminase-like" evidence="3">
    <location>
        <begin position="411"/>
        <end position="480"/>
    </location>
</feature>
<dbReference type="InterPro" id="IPR052901">
    <property type="entry name" value="Bact_TGase-like"/>
</dbReference>
<accession>A0A7C9NIG2</accession>
<evidence type="ECO:0000313" key="5">
    <source>
        <dbReference type="Proteomes" id="UP000479526"/>
    </source>
</evidence>
<protein>
    <recommendedName>
        <fullName evidence="3">Transglutaminase-like domain-containing protein</fullName>
    </recommendedName>
</protein>
<reference evidence="4 5" key="1">
    <citation type="submission" date="2020-01" db="EMBL/GenBank/DDBJ databases">
        <title>Herbidospora sp. NEAU-GS84 nov., a novel actinomycete isolated from soil.</title>
        <authorList>
            <person name="Han L."/>
        </authorList>
    </citation>
    <scope>NUCLEOTIDE SEQUENCE [LARGE SCALE GENOMIC DNA]</scope>
    <source>
        <strain evidence="4 5">NEAU-GS84</strain>
    </source>
</reference>
<dbReference type="PANTHER" id="PTHR42736:SF1">
    <property type="entry name" value="PROTEIN-GLUTAMINE GAMMA-GLUTAMYLTRANSFERASE"/>
    <property type="match status" value="1"/>
</dbReference>
<dbReference type="EMBL" id="WXEW01000010">
    <property type="protein sequence ID" value="NAS26075.1"/>
    <property type="molecule type" value="Genomic_DNA"/>
</dbReference>
<dbReference type="InterPro" id="IPR002931">
    <property type="entry name" value="Transglutaminase-like"/>
</dbReference>
<feature type="transmembrane region" description="Helical" evidence="2">
    <location>
        <begin position="31"/>
        <end position="50"/>
    </location>
</feature>
<dbReference type="Proteomes" id="UP000479526">
    <property type="component" value="Unassembled WGS sequence"/>
</dbReference>
<feature type="transmembrane region" description="Helical" evidence="2">
    <location>
        <begin position="129"/>
        <end position="146"/>
    </location>
</feature>
<feature type="transmembrane region" description="Helical" evidence="2">
    <location>
        <begin position="152"/>
        <end position="170"/>
    </location>
</feature>
<proteinExistence type="predicted"/>
<feature type="transmembrane region" description="Helical" evidence="2">
    <location>
        <begin position="177"/>
        <end position="197"/>
    </location>
</feature>
<sequence>MPPLRRTIIAVVCAAGAGAQSLVYLRVFTDLQVLVPLMVAALGGAAAGLVTRRSGRLVALASACAGPFVLTGAPVAQLAEGLWLGWIRLLTIGLPAPVSGDLVATPILITATAAFAATITALRGGSGRALVVLATAFGVGLLLSASGPGEGVPLMGAAVVVLVVLLRVGPAPGRLRWAVWTVTVVTAGASGLVSAGGHDRFDPRTLVAPPPLDLGNLANPLARVRPQVCEEEPAGLFTLEIDGPVLARIRLVTLDHYDGITWTVGERFHVPGVRLGRGEGDPYRLRVTVTGLTGPFLPLAGQPERLSFTGAAPVLVEFADGTDTVVVDPPLRSGARYEVTVSHEAEVRPGDFLALPADTGPWLAKHAKEMTEGATTPWEQAVALEEKLKAERACADGAPAGHTLPALRRFLLDGAGGTVEQHAAAFALLARSLGLPSRVAVGYLLGEPVGGLHQVRNRDAHAWPEVYFEERGWVPFDAADGDLTPPRPTDPPPVSPPETHQPPPPPLPGGSQTGGRQVPWISVVLVATLLAVLALWVVVVTVTRLVRRLLRARGTPHRRVLGAWRESLDRLAEAGVVVRRSQTPLETIGGAPVTTPNPGRLADLVTRVQFSVGETTAVEAERAWILARRLAKDLRDVRPLPRRLLASLDPRLFWRSWR</sequence>
<name>A0A7C9NIG2_9ACTN</name>
<evidence type="ECO:0000259" key="3">
    <source>
        <dbReference type="SMART" id="SM00460"/>
    </source>
</evidence>
<dbReference type="InterPro" id="IPR021878">
    <property type="entry name" value="TgpA_N"/>
</dbReference>
<feature type="compositionally biased region" description="Pro residues" evidence="1">
    <location>
        <begin position="485"/>
        <end position="508"/>
    </location>
</feature>
<dbReference type="Gene3D" id="3.10.620.30">
    <property type="match status" value="1"/>
</dbReference>
<dbReference type="SMART" id="SM00460">
    <property type="entry name" value="TGc"/>
    <property type="match status" value="1"/>
</dbReference>
<organism evidence="4 5">
    <name type="scientific">Herbidospora solisilvae</name>
    <dbReference type="NCBI Taxonomy" id="2696284"/>
    <lineage>
        <taxon>Bacteria</taxon>
        <taxon>Bacillati</taxon>
        <taxon>Actinomycetota</taxon>
        <taxon>Actinomycetes</taxon>
        <taxon>Streptosporangiales</taxon>
        <taxon>Streptosporangiaceae</taxon>
        <taxon>Herbidospora</taxon>
    </lineage>
</organism>
<dbReference type="Pfam" id="PF11992">
    <property type="entry name" value="TgpA_N"/>
    <property type="match status" value="1"/>
</dbReference>